<keyword evidence="5" id="KW-0539">Nucleus</keyword>
<dbReference type="PANTHER" id="PTHR47425:SF3">
    <property type="entry name" value="ZN(II)2CYS6 TRANSCRIPTION FACTOR (EUROFUNG)"/>
    <property type="match status" value="1"/>
</dbReference>
<dbReference type="CDD" id="cd12148">
    <property type="entry name" value="fungal_TF_MHR"/>
    <property type="match status" value="1"/>
</dbReference>
<dbReference type="PANTHER" id="PTHR47425">
    <property type="entry name" value="FARB-RELATED"/>
    <property type="match status" value="1"/>
</dbReference>
<dbReference type="AlphaFoldDB" id="A0A0D2CKP1"/>
<evidence type="ECO:0000313" key="8">
    <source>
        <dbReference type="EMBL" id="KIW65861.1"/>
    </source>
</evidence>
<keyword evidence="2" id="KW-0805">Transcription regulation</keyword>
<dbReference type="SUPFAM" id="SSF57701">
    <property type="entry name" value="Zn2/Cys6 DNA-binding domain"/>
    <property type="match status" value="1"/>
</dbReference>
<proteinExistence type="predicted"/>
<dbReference type="InterPro" id="IPR001138">
    <property type="entry name" value="Zn2Cys6_DnaBD"/>
</dbReference>
<evidence type="ECO:0000256" key="3">
    <source>
        <dbReference type="ARBA" id="ARBA00023125"/>
    </source>
</evidence>
<dbReference type="GO" id="GO:0000981">
    <property type="term" value="F:DNA-binding transcription factor activity, RNA polymerase II-specific"/>
    <property type="evidence" value="ECO:0007669"/>
    <property type="project" value="InterPro"/>
</dbReference>
<evidence type="ECO:0000256" key="6">
    <source>
        <dbReference type="SAM" id="MobiDB-lite"/>
    </source>
</evidence>
<dbReference type="SMART" id="SM00066">
    <property type="entry name" value="GAL4"/>
    <property type="match status" value="1"/>
</dbReference>
<dbReference type="PROSITE" id="PS50048">
    <property type="entry name" value="ZN2_CY6_FUNGAL_2"/>
    <property type="match status" value="1"/>
</dbReference>
<organism evidence="8 9">
    <name type="scientific">Phialophora macrospora</name>
    <dbReference type="NCBI Taxonomy" id="1851006"/>
    <lineage>
        <taxon>Eukaryota</taxon>
        <taxon>Fungi</taxon>
        <taxon>Dikarya</taxon>
        <taxon>Ascomycota</taxon>
        <taxon>Pezizomycotina</taxon>
        <taxon>Eurotiomycetes</taxon>
        <taxon>Chaetothyriomycetidae</taxon>
        <taxon>Chaetothyriales</taxon>
        <taxon>Herpotrichiellaceae</taxon>
        <taxon>Phialophora</taxon>
    </lineage>
</organism>
<dbReference type="CDD" id="cd00067">
    <property type="entry name" value="GAL4"/>
    <property type="match status" value="1"/>
</dbReference>
<evidence type="ECO:0000256" key="1">
    <source>
        <dbReference type="ARBA" id="ARBA00022723"/>
    </source>
</evidence>
<feature type="compositionally biased region" description="Polar residues" evidence="6">
    <location>
        <begin position="646"/>
        <end position="656"/>
    </location>
</feature>
<dbReference type="GO" id="GO:0008270">
    <property type="term" value="F:zinc ion binding"/>
    <property type="evidence" value="ECO:0007669"/>
    <property type="project" value="InterPro"/>
</dbReference>
<evidence type="ECO:0000256" key="4">
    <source>
        <dbReference type="ARBA" id="ARBA00023163"/>
    </source>
</evidence>
<evidence type="ECO:0000259" key="7">
    <source>
        <dbReference type="PROSITE" id="PS50048"/>
    </source>
</evidence>
<evidence type="ECO:0000313" key="9">
    <source>
        <dbReference type="Proteomes" id="UP000054266"/>
    </source>
</evidence>
<dbReference type="Pfam" id="PF04082">
    <property type="entry name" value="Fungal_trans"/>
    <property type="match status" value="1"/>
</dbReference>
<feature type="domain" description="Zn(2)-C6 fungal-type" evidence="7">
    <location>
        <begin position="15"/>
        <end position="45"/>
    </location>
</feature>
<protein>
    <recommendedName>
        <fullName evidence="7">Zn(2)-C6 fungal-type domain-containing protein</fullName>
    </recommendedName>
</protein>
<dbReference type="EMBL" id="KN846960">
    <property type="protein sequence ID" value="KIW65860.1"/>
    <property type="molecule type" value="Genomic_DNA"/>
</dbReference>
<dbReference type="Proteomes" id="UP000054266">
    <property type="component" value="Unassembled WGS sequence"/>
</dbReference>
<sequence length="721" mass="80528">MPAVTLYKRRRATKACLSCRKRKVRCDFAAVGSPCSNCKEDGFECQAVERRKRQKSAIPAPEQANVDVTSPVSLEPGPPLGNLHPYPASSSSALISLPASPEAKDRYSARRTSSFSRHRMLHSVPHYAFLMRLSQGQRSDAVPLEDVVLQLASEEPRSSETVAPNSGCGQDELRYLKETGCLDLPPSHVMAALIDAYFRIFHPFFPVVEKSQFLRSVRILEHGVGVEPSAHPNLNPSTPGSGHDQVNCSLLLLQAVLFIAVGVAPSQVVAAAGFQSRKQARHAYYLKARRLYDMDHEQDPIAAIQALLLISQYYPSITERKHTWHWIHQAISLAQVSGLHRDPGNVPHRALWARIWWACVVRDRCNGLGTGRPLMINSLDCNTAMLVPRDLMEEGDSEQDLEIKTIFIEFVKLCQIVEGVITLRYSGSASDVAPPDQLKVCENALDHWMQSLPPQAQRQDHMPTVSGDGAIATMYRAILHACYNTMRIALYQSLTLWNGVGDWATTCQEKVEFAALDSTQLFTNLVNLDLVKFCPTIAVTFTLAPLIVHVLGIRSSRAKGGLQVHKNRFDLCMIFLRQLRDIYWHAIFYCEFFELAASIKDDQLRTQMSEAHDPLASFLTQRISVGDLMVLRHYKDLDRAADRNESVQSSTLSPNGEQPWARNGRPDGLLMNDQAEGQSSGDNQPSTSVNLDHVYSSRNEPMRMNDWLAVHSRLGQSIPFA</sequence>
<gene>
    <name evidence="8" type="ORF">PV04_08079</name>
</gene>
<feature type="compositionally biased region" description="Polar residues" evidence="6">
    <location>
        <begin position="675"/>
        <end position="690"/>
    </location>
</feature>
<dbReference type="HOGENOM" id="CLU_006329_6_0_1"/>
<dbReference type="InterPro" id="IPR036864">
    <property type="entry name" value="Zn2-C6_fun-type_DNA-bd_sf"/>
</dbReference>
<dbReference type="Gene3D" id="4.10.240.10">
    <property type="entry name" value="Zn(2)-C6 fungal-type DNA-binding domain"/>
    <property type="match status" value="1"/>
</dbReference>
<dbReference type="EMBL" id="KN846960">
    <property type="protein sequence ID" value="KIW65861.1"/>
    <property type="molecule type" value="Genomic_DNA"/>
</dbReference>
<evidence type="ECO:0000256" key="5">
    <source>
        <dbReference type="ARBA" id="ARBA00023242"/>
    </source>
</evidence>
<keyword evidence="1" id="KW-0479">Metal-binding</keyword>
<keyword evidence="9" id="KW-1185">Reference proteome</keyword>
<dbReference type="InterPro" id="IPR052761">
    <property type="entry name" value="Fungal_Detox/Toxin_TFs"/>
</dbReference>
<dbReference type="PROSITE" id="PS00463">
    <property type="entry name" value="ZN2_CY6_FUNGAL_1"/>
    <property type="match status" value="1"/>
</dbReference>
<dbReference type="Pfam" id="PF00172">
    <property type="entry name" value="Zn_clus"/>
    <property type="match status" value="1"/>
</dbReference>
<dbReference type="SMART" id="SM00906">
    <property type="entry name" value="Fungal_trans"/>
    <property type="match status" value="1"/>
</dbReference>
<dbReference type="GO" id="GO:0003677">
    <property type="term" value="F:DNA binding"/>
    <property type="evidence" value="ECO:0007669"/>
    <property type="project" value="UniProtKB-KW"/>
</dbReference>
<name>A0A0D2CKP1_9EURO</name>
<reference evidence="8 9" key="1">
    <citation type="submission" date="2015-01" db="EMBL/GenBank/DDBJ databases">
        <title>The Genome Sequence of Capronia semiimmersa CBS27337.</title>
        <authorList>
            <consortium name="The Broad Institute Genomics Platform"/>
            <person name="Cuomo C."/>
            <person name="de Hoog S."/>
            <person name="Gorbushina A."/>
            <person name="Stielow B."/>
            <person name="Teixiera M."/>
            <person name="Abouelleil A."/>
            <person name="Chapman S.B."/>
            <person name="Priest M."/>
            <person name="Young S.K."/>
            <person name="Wortman J."/>
            <person name="Nusbaum C."/>
            <person name="Birren B."/>
        </authorList>
    </citation>
    <scope>NUCLEOTIDE SEQUENCE [LARGE SCALE GENOMIC DNA]</scope>
    <source>
        <strain evidence="8 9">CBS 27337</strain>
    </source>
</reference>
<accession>A0A0D2CKP1</accession>
<evidence type="ECO:0000256" key="2">
    <source>
        <dbReference type="ARBA" id="ARBA00023015"/>
    </source>
</evidence>
<feature type="region of interest" description="Disordered" evidence="6">
    <location>
        <begin position="642"/>
        <end position="691"/>
    </location>
</feature>
<keyword evidence="4" id="KW-0804">Transcription</keyword>
<dbReference type="InterPro" id="IPR007219">
    <property type="entry name" value="XnlR_reg_dom"/>
</dbReference>
<dbReference type="GO" id="GO:0006351">
    <property type="term" value="P:DNA-templated transcription"/>
    <property type="evidence" value="ECO:0007669"/>
    <property type="project" value="InterPro"/>
</dbReference>
<keyword evidence="3" id="KW-0238">DNA-binding</keyword>